<evidence type="ECO:0000256" key="2">
    <source>
        <dbReference type="SAM" id="SignalP"/>
    </source>
</evidence>
<protein>
    <recommendedName>
        <fullName evidence="5">ABC transporter substrate-binding protein</fullName>
    </recommendedName>
</protein>
<keyword evidence="4" id="KW-1185">Reference proteome</keyword>
<feature type="chain" id="PRO_5045584810" description="ABC transporter substrate-binding protein" evidence="2">
    <location>
        <begin position="31"/>
        <end position="84"/>
    </location>
</feature>
<gene>
    <name evidence="3" type="ORF">U0R22_000467</name>
</gene>
<organism evidence="3 4">
    <name type="scientific">Mesorhizobium huakuii</name>
    <dbReference type="NCBI Taxonomy" id="28104"/>
    <lineage>
        <taxon>Bacteria</taxon>
        <taxon>Pseudomonadati</taxon>
        <taxon>Pseudomonadota</taxon>
        <taxon>Alphaproteobacteria</taxon>
        <taxon>Hyphomicrobiales</taxon>
        <taxon>Phyllobacteriaceae</taxon>
        <taxon>Mesorhizobium</taxon>
    </lineage>
</organism>
<sequence>MRHPAPTKAKSVFALATGAVLAFATATAMARDAAARRIIGFSPDGPISPSSNTASSMPALRRPVIPKSTSSIRAAMNSSAASRS</sequence>
<proteinExistence type="predicted"/>
<dbReference type="EMBL" id="CP139858">
    <property type="protein sequence ID" value="WQB96413.1"/>
    <property type="molecule type" value="Genomic_DNA"/>
</dbReference>
<feature type="compositionally biased region" description="Low complexity" evidence="1">
    <location>
        <begin position="70"/>
        <end position="84"/>
    </location>
</feature>
<evidence type="ECO:0000256" key="1">
    <source>
        <dbReference type="SAM" id="MobiDB-lite"/>
    </source>
</evidence>
<accession>A0ABZ0VGK1</accession>
<dbReference type="RefSeq" id="WP_322417637.1">
    <property type="nucleotide sequence ID" value="NZ_CP139858.1"/>
</dbReference>
<name>A0ABZ0VGK1_9HYPH</name>
<dbReference type="Proteomes" id="UP001322481">
    <property type="component" value="Chromosome"/>
</dbReference>
<evidence type="ECO:0008006" key="5">
    <source>
        <dbReference type="Google" id="ProtNLM"/>
    </source>
</evidence>
<reference evidence="3 4" key="1">
    <citation type="submission" date="2023-11" db="EMBL/GenBank/DDBJ databases">
        <authorList>
            <person name="Panchal A.K."/>
            <person name="Meaney J.S."/>
            <person name="Karas B.J."/>
            <person name="diCenzo G.C."/>
        </authorList>
    </citation>
    <scope>NUCLEOTIDE SEQUENCE [LARGE SCALE GENOMIC DNA]</scope>
    <source>
        <strain evidence="3 4">NZP2235</strain>
    </source>
</reference>
<evidence type="ECO:0000313" key="4">
    <source>
        <dbReference type="Proteomes" id="UP001322481"/>
    </source>
</evidence>
<feature type="region of interest" description="Disordered" evidence="1">
    <location>
        <begin position="40"/>
        <end position="84"/>
    </location>
</feature>
<evidence type="ECO:0000313" key="3">
    <source>
        <dbReference type="EMBL" id="WQB96413.1"/>
    </source>
</evidence>
<feature type="signal peptide" evidence="2">
    <location>
        <begin position="1"/>
        <end position="30"/>
    </location>
</feature>
<keyword evidence="2" id="KW-0732">Signal</keyword>